<evidence type="ECO:0000256" key="1">
    <source>
        <dbReference type="ARBA" id="ARBA00010062"/>
    </source>
</evidence>
<dbReference type="AlphaFoldDB" id="A0A0G1YHI5"/>
<keyword evidence="4" id="KW-0029">Amino-acid transport</keyword>
<dbReference type="InterPro" id="IPR000709">
    <property type="entry name" value="Leu_Ile_Val-bd"/>
</dbReference>
<dbReference type="SUPFAM" id="SSF53822">
    <property type="entry name" value="Periplasmic binding protein-like I"/>
    <property type="match status" value="1"/>
</dbReference>
<organism evidence="7 8">
    <name type="scientific">Candidatus Magasanikbacteria bacterium GW2011_GWA2_56_11</name>
    <dbReference type="NCBI Taxonomy" id="1619044"/>
    <lineage>
        <taxon>Bacteria</taxon>
        <taxon>Candidatus Magasanikiibacteriota</taxon>
    </lineage>
</organism>
<reference evidence="7 8" key="1">
    <citation type="journal article" date="2015" name="Nature">
        <title>rRNA introns, odd ribosomes, and small enigmatic genomes across a large radiation of phyla.</title>
        <authorList>
            <person name="Brown C.T."/>
            <person name="Hug L.A."/>
            <person name="Thomas B.C."/>
            <person name="Sharon I."/>
            <person name="Castelle C.J."/>
            <person name="Singh A."/>
            <person name="Wilkins M.J."/>
            <person name="Williams K.H."/>
            <person name="Banfield J.F."/>
        </authorList>
    </citation>
    <scope>NUCLEOTIDE SEQUENCE [LARGE SCALE GENOMIC DNA]</scope>
</reference>
<dbReference type="STRING" id="1619044.UY92_C0004G0027"/>
<dbReference type="PROSITE" id="PS51257">
    <property type="entry name" value="PROKAR_LIPOPROTEIN"/>
    <property type="match status" value="1"/>
</dbReference>
<dbReference type="CDD" id="cd19984">
    <property type="entry name" value="PBP1_ABC_ligand_binding-like"/>
    <property type="match status" value="1"/>
</dbReference>
<gene>
    <name evidence="7" type="ORF">UY92_C0004G0027</name>
</gene>
<proteinExistence type="inferred from homology"/>
<feature type="chain" id="PRO_5002540992" evidence="5">
    <location>
        <begin position="22"/>
        <end position="381"/>
    </location>
</feature>
<comment type="caution">
    <text evidence="7">The sequence shown here is derived from an EMBL/GenBank/DDBJ whole genome shotgun (WGS) entry which is preliminary data.</text>
</comment>
<dbReference type="PRINTS" id="PR00337">
    <property type="entry name" value="LEUILEVALBP"/>
</dbReference>
<protein>
    <submittedName>
        <fullName evidence="7">Branched chain amino acid ABC transporter</fullName>
    </submittedName>
</protein>
<evidence type="ECO:0000256" key="5">
    <source>
        <dbReference type="SAM" id="SignalP"/>
    </source>
</evidence>
<sequence>MKKRLFFIPAAVAAILMLVGAGCGNSSGENTAAGKTAGPIKIGFVGPMTGDAASYGENMQAALNIAVSEVNSAGGINGRRLEIITEDGQCDTKTALNAGNKLILTDNTPVILTLCSTESLGVAPVAENNKKVLLSPASTNPKLTDAGDYVFRLIASDSFQGKYVAEYVYQKLNKKKVAILFNNDSEWSAGVKDVFRKTFTDLGGEIVAEQGVKADGRDYRTEILKIKDADPELVYFPGMVNSGMVGLKQLKELGVTAPILGGDVWEDPKIAASLGSLADGVKYTVIANRQLPQTFVDDMNKTPQGQNVNAYSPRGYDAVKILAKIMQDAGDNPDKIKSGLYKLNGYQGIADSYTLDKNGDLATADYMIKEFRDGKIVVAEE</sequence>
<evidence type="ECO:0000256" key="3">
    <source>
        <dbReference type="ARBA" id="ARBA00022729"/>
    </source>
</evidence>
<evidence type="ECO:0000313" key="7">
    <source>
        <dbReference type="EMBL" id="KKW42691.1"/>
    </source>
</evidence>
<dbReference type="Proteomes" id="UP000033870">
    <property type="component" value="Unassembled WGS sequence"/>
</dbReference>
<evidence type="ECO:0000256" key="2">
    <source>
        <dbReference type="ARBA" id="ARBA00022448"/>
    </source>
</evidence>
<comment type="similarity">
    <text evidence="1">Belongs to the leucine-binding protein family.</text>
</comment>
<keyword evidence="2" id="KW-0813">Transport</keyword>
<name>A0A0G1YHI5_9BACT</name>
<evidence type="ECO:0000259" key="6">
    <source>
        <dbReference type="Pfam" id="PF13458"/>
    </source>
</evidence>
<dbReference type="InterPro" id="IPR028081">
    <property type="entry name" value="Leu-bd"/>
</dbReference>
<accession>A0A0G1YHI5</accession>
<dbReference type="PANTHER" id="PTHR30483">
    <property type="entry name" value="LEUCINE-SPECIFIC-BINDING PROTEIN"/>
    <property type="match status" value="1"/>
</dbReference>
<dbReference type="PANTHER" id="PTHR30483:SF6">
    <property type="entry name" value="PERIPLASMIC BINDING PROTEIN OF ABC TRANSPORTER FOR NATURAL AMINO ACIDS"/>
    <property type="match status" value="1"/>
</dbReference>
<dbReference type="InterPro" id="IPR028082">
    <property type="entry name" value="Peripla_BP_I"/>
</dbReference>
<keyword evidence="3 5" id="KW-0732">Signal</keyword>
<dbReference type="Gene3D" id="3.40.50.2300">
    <property type="match status" value="2"/>
</dbReference>
<feature type="domain" description="Leucine-binding protein" evidence="6">
    <location>
        <begin position="39"/>
        <end position="372"/>
    </location>
</feature>
<dbReference type="InterPro" id="IPR051010">
    <property type="entry name" value="BCAA_transport"/>
</dbReference>
<evidence type="ECO:0000256" key="4">
    <source>
        <dbReference type="ARBA" id="ARBA00022970"/>
    </source>
</evidence>
<feature type="signal peptide" evidence="5">
    <location>
        <begin position="1"/>
        <end position="21"/>
    </location>
</feature>
<evidence type="ECO:0000313" key="8">
    <source>
        <dbReference type="Proteomes" id="UP000033870"/>
    </source>
</evidence>
<dbReference type="Pfam" id="PF13458">
    <property type="entry name" value="Peripla_BP_6"/>
    <property type="match status" value="1"/>
</dbReference>
<dbReference type="GO" id="GO:0006865">
    <property type="term" value="P:amino acid transport"/>
    <property type="evidence" value="ECO:0007669"/>
    <property type="project" value="UniProtKB-KW"/>
</dbReference>
<dbReference type="EMBL" id="LCRX01000004">
    <property type="protein sequence ID" value="KKW42691.1"/>
    <property type="molecule type" value="Genomic_DNA"/>
</dbReference>